<proteinExistence type="predicted"/>
<dbReference type="EMBL" id="JADGIZ020000002">
    <property type="protein sequence ID" value="KAL2919920.1"/>
    <property type="molecule type" value="Genomic_DNA"/>
</dbReference>
<evidence type="ECO:0000313" key="5">
    <source>
        <dbReference type="EMBL" id="KAL2919920.1"/>
    </source>
</evidence>
<dbReference type="Pfam" id="PF17863">
    <property type="entry name" value="AAA_lid_2"/>
    <property type="match status" value="1"/>
</dbReference>
<feature type="compositionally biased region" description="Gly residues" evidence="3">
    <location>
        <begin position="94"/>
        <end position="103"/>
    </location>
</feature>
<evidence type="ECO:0000256" key="1">
    <source>
        <dbReference type="ARBA" id="ARBA00012825"/>
    </source>
</evidence>
<reference evidence="5 6" key="1">
    <citation type="submission" date="2023-09" db="EMBL/GenBank/DDBJ databases">
        <title>Pangenome analysis of Batrachochytrium dendrobatidis and related Chytrids.</title>
        <authorList>
            <person name="Yacoub M.N."/>
            <person name="Stajich J.E."/>
            <person name="James T.Y."/>
        </authorList>
    </citation>
    <scope>NUCLEOTIDE SEQUENCE [LARGE SCALE GENOMIC DNA]</scope>
    <source>
        <strain evidence="5 6">JEL0888</strain>
    </source>
</reference>
<dbReference type="Proteomes" id="UP001527925">
    <property type="component" value="Unassembled WGS sequence"/>
</dbReference>
<organism evidence="5 6">
    <name type="scientific">Polyrhizophydium stewartii</name>
    <dbReference type="NCBI Taxonomy" id="2732419"/>
    <lineage>
        <taxon>Eukaryota</taxon>
        <taxon>Fungi</taxon>
        <taxon>Fungi incertae sedis</taxon>
        <taxon>Chytridiomycota</taxon>
        <taxon>Chytridiomycota incertae sedis</taxon>
        <taxon>Chytridiomycetes</taxon>
        <taxon>Rhizophydiales</taxon>
        <taxon>Rhizophydiales incertae sedis</taxon>
        <taxon>Polyrhizophydium</taxon>
    </lineage>
</organism>
<evidence type="ECO:0000256" key="2">
    <source>
        <dbReference type="ARBA" id="ARBA00023444"/>
    </source>
</evidence>
<comment type="pathway">
    <text evidence="2">Porphyrin-containing compound metabolism.</text>
</comment>
<sequence>MFDYLRQLEQYPELQECLTAVLSAWALRKEAVLVTVPERELEWATDRLAEASMPALLKRVLSTVPLVLEVGDTTRAEEVLQRLEAASGLRPTLPGGGSGGLANGNGRLTPKGSGTFVAARAVSVAGSHRSLLEPTHPPHMLLHHPSLMSLAPSVQLPSAAQPDPRSSRMLVSAATEPNLLGRQPGIVRASSSIFGASGQGGAGAATPSDWGDHPHEPVVRQLLRSVVIVRFTPNARSTVCDLFNALMTFGRIDADGFSIQCMPDSIFVLVGSEKDGVPSVPRDLLGFCFMSSWISSATLELFAPHIHRISPIDLSRFEDLRNKVARVSIHPDVQDYMRRLVLVARCYDLVSSSTSAQAYANLHLAGRLRAALVDRAFLSPDHVQDVAFRTLRHRIFLIHNSTFAPKQVRDAADKVSLDDILNRILASRIHPPV</sequence>
<evidence type="ECO:0000313" key="6">
    <source>
        <dbReference type="Proteomes" id="UP001527925"/>
    </source>
</evidence>
<evidence type="ECO:0000259" key="4">
    <source>
        <dbReference type="Pfam" id="PF17863"/>
    </source>
</evidence>
<dbReference type="InterPro" id="IPR041628">
    <property type="entry name" value="ChlI/MoxR_AAA_lid"/>
</dbReference>
<dbReference type="EC" id="6.6.1.1" evidence="1"/>
<comment type="caution">
    <text evidence="5">The sequence shown here is derived from an EMBL/GenBank/DDBJ whole genome shotgun (WGS) entry which is preliminary data.</text>
</comment>
<protein>
    <recommendedName>
        <fullName evidence="1">magnesium chelatase</fullName>
        <ecNumber evidence="1">6.6.1.1</ecNumber>
    </recommendedName>
</protein>
<feature type="domain" description="ChlI/MoxR AAA lid" evidence="4">
    <location>
        <begin position="359"/>
        <end position="401"/>
    </location>
</feature>
<accession>A0ABR4NKA8</accession>
<dbReference type="Gene3D" id="1.10.8.80">
    <property type="entry name" value="Magnesium chelatase subunit I, C-Terminal domain"/>
    <property type="match status" value="1"/>
</dbReference>
<feature type="region of interest" description="Disordered" evidence="3">
    <location>
        <begin position="88"/>
        <end position="108"/>
    </location>
</feature>
<name>A0ABR4NKA8_9FUNG</name>
<evidence type="ECO:0000256" key="3">
    <source>
        <dbReference type="SAM" id="MobiDB-lite"/>
    </source>
</evidence>
<gene>
    <name evidence="5" type="ORF">HK105_200837</name>
</gene>
<keyword evidence="6" id="KW-1185">Reference proteome</keyword>